<evidence type="ECO:0000256" key="2">
    <source>
        <dbReference type="SAM" id="SignalP"/>
    </source>
</evidence>
<accession>A0A5C4R9D3</accession>
<dbReference type="AlphaFoldDB" id="A0A5C4R9D3"/>
<dbReference type="RefSeq" id="WP_045982077.1">
    <property type="nucleotide sequence ID" value="NZ_VDDC01000009.1"/>
</dbReference>
<feature type="region of interest" description="Disordered" evidence="1">
    <location>
        <begin position="30"/>
        <end position="118"/>
    </location>
</feature>
<keyword evidence="4" id="KW-1185">Reference proteome</keyword>
<feature type="compositionally biased region" description="Gly residues" evidence="1">
    <location>
        <begin position="74"/>
        <end position="83"/>
    </location>
</feature>
<feature type="chain" id="PRO_5023089065" evidence="2">
    <location>
        <begin position="32"/>
        <end position="118"/>
    </location>
</feature>
<feature type="signal peptide" evidence="2">
    <location>
        <begin position="1"/>
        <end position="31"/>
    </location>
</feature>
<feature type="compositionally biased region" description="Polar residues" evidence="1">
    <location>
        <begin position="87"/>
        <end position="97"/>
    </location>
</feature>
<keyword evidence="2" id="KW-0732">Signal</keyword>
<sequence>MIIPFARLTLTAAVLALAVPIGGLSGSAAWAQAAPAERVSEAPECAADAGVAEPATQPDASEDSTAAENTGTTGWSGGTGGSQLGTNIQGAVESSPTWQPPTARGLDLAGTAEDQPAC</sequence>
<evidence type="ECO:0000313" key="4">
    <source>
        <dbReference type="Proteomes" id="UP000304880"/>
    </source>
</evidence>
<evidence type="ECO:0000256" key="1">
    <source>
        <dbReference type="SAM" id="MobiDB-lite"/>
    </source>
</evidence>
<name>A0A5C4R9D3_9RHOB</name>
<gene>
    <name evidence="3" type="ORF">FHD67_05175</name>
</gene>
<proteinExistence type="predicted"/>
<evidence type="ECO:0000313" key="3">
    <source>
        <dbReference type="EMBL" id="TNH40271.1"/>
    </source>
</evidence>
<organism evidence="3 4">
    <name type="scientific">Paracoccus haeundaensis</name>
    <dbReference type="NCBI Taxonomy" id="225362"/>
    <lineage>
        <taxon>Bacteria</taxon>
        <taxon>Pseudomonadati</taxon>
        <taxon>Pseudomonadota</taxon>
        <taxon>Alphaproteobacteria</taxon>
        <taxon>Rhodobacterales</taxon>
        <taxon>Paracoccaceae</taxon>
        <taxon>Paracoccus</taxon>
    </lineage>
</organism>
<protein>
    <submittedName>
        <fullName evidence="3">Uncharacterized protein</fullName>
    </submittedName>
</protein>
<dbReference type="Proteomes" id="UP000304880">
    <property type="component" value="Unassembled WGS sequence"/>
</dbReference>
<dbReference type="EMBL" id="VDDC01000009">
    <property type="protein sequence ID" value="TNH40271.1"/>
    <property type="molecule type" value="Genomic_DNA"/>
</dbReference>
<comment type="caution">
    <text evidence="3">The sequence shown here is derived from an EMBL/GenBank/DDBJ whole genome shotgun (WGS) entry which is preliminary data.</text>
</comment>
<reference evidence="3 4" key="1">
    <citation type="submission" date="2019-06" db="EMBL/GenBank/DDBJ databases">
        <authorList>
            <person name="Li J."/>
        </authorList>
    </citation>
    <scope>NUCLEOTIDE SEQUENCE [LARGE SCALE GENOMIC DNA]</scope>
    <source>
        <strain evidence="3 4">CGMCC 1.8012</strain>
    </source>
</reference>